<name>A0A0A9ERI5_ARUDO</name>
<feature type="region of interest" description="Disordered" evidence="1">
    <location>
        <begin position="1"/>
        <end position="26"/>
    </location>
</feature>
<evidence type="ECO:0000256" key="1">
    <source>
        <dbReference type="SAM" id="MobiDB-lite"/>
    </source>
</evidence>
<evidence type="ECO:0000313" key="2">
    <source>
        <dbReference type="EMBL" id="JAE01589.1"/>
    </source>
</evidence>
<dbReference type="EMBL" id="GBRH01196307">
    <property type="protein sequence ID" value="JAE01589.1"/>
    <property type="molecule type" value="Transcribed_RNA"/>
</dbReference>
<sequence length="38" mass="4154">MRGPPCRTPRRISAASGRGPWSATSSRLSPLLRKELTC</sequence>
<proteinExistence type="predicted"/>
<dbReference type="AlphaFoldDB" id="A0A0A9ERI5"/>
<accession>A0A0A9ERI5</accession>
<protein>
    <submittedName>
        <fullName evidence="2">Uncharacterized protein</fullName>
    </submittedName>
</protein>
<reference evidence="2" key="1">
    <citation type="submission" date="2014-09" db="EMBL/GenBank/DDBJ databases">
        <authorList>
            <person name="Magalhaes I.L.F."/>
            <person name="Oliveira U."/>
            <person name="Santos F.R."/>
            <person name="Vidigal T.H.D.A."/>
            <person name="Brescovit A.D."/>
            <person name="Santos A.J."/>
        </authorList>
    </citation>
    <scope>NUCLEOTIDE SEQUENCE</scope>
    <source>
        <tissue evidence="2">Shoot tissue taken approximately 20 cm above the soil surface</tissue>
    </source>
</reference>
<organism evidence="2">
    <name type="scientific">Arundo donax</name>
    <name type="common">Giant reed</name>
    <name type="synonym">Donax arundinaceus</name>
    <dbReference type="NCBI Taxonomy" id="35708"/>
    <lineage>
        <taxon>Eukaryota</taxon>
        <taxon>Viridiplantae</taxon>
        <taxon>Streptophyta</taxon>
        <taxon>Embryophyta</taxon>
        <taxon>Tracheophyta</taxon>
        <taxon>Spermatophyta</taxon>
        <taxon>Magnoliopsida</taxon>
        <taxon>Liliopsida</taxon>
        <taxon>Poales</taxon>
        <taxon>Poaceae</taxon>
        <taxon>PACMAD clade</taxon>
        <taxon>Arundinoideae</taxon>
        <taxon>Arundineae</taxon>
        <taxon>Arundo</taxon>
    </lineage>
</organism>
<reference evidence="2" key="2">
    <citation type="journal article" date="2015" name="Data Brief">
        <title>Shoot transcriptome of the giant reed, Arundo donax.</title>
        <authorList>
            <person name="Barrero R.A."/>
            <person name="Guerrero F.D."/>
            <person name="Moolhuijzen P."/>
            <person name="Goolsby J.A."/>
            <person name="Tidwell J."/>
            <person name="Bellgard S.E."/>
            <person name="Bellgard M.I."/>
        </authorList>
    </citation>
    <scope>NUCLEOTIDE SEQUENCE</scope>
    <source>
        <tissue evidence="2">Shoot tissue taken approximately 20 cm above the soil surface</tissue>
    </source>
</reference>